<dbReference type="PANTHER" id="PTHR31069">
    <property type="entry name" value="OLEATE-ACTIVATED TRANSCRIPTION FACTOR 1-RELATED"/>
    <property type="match status" value="1"/>
</dbReference>
<dbReference type="PROSITE" id="PS50048">
    <property type="entry name" value="ZN2_CY6_FUNGAL_2"/>
    <property type="match status" value="1"/>
</dbReference>
<dbReference type="GO" id="GO:0003677">
    <property type="term" value="F:DNA binding"/>
    <property type="evidence" value="ECO:0007669"/>
    <property type="project" value="UniProtKB-KW"/>
</dbReference>
<dbReference type="GO" id="GO:0045122">
    <property type="term" value="P:aflatoxin biosynthetic process"/>
    <property type="evidence" value="ECO:0007669"/>
    <property type="project" value="InterPro"/>
</dbReference>
<dbReference type="GO" id="GO:0008270">
    <property type="term" value="F:zinc ion binding"/>
    <property type="evidence" value="ECO:0007669"/>
    <property type="project" value="InterPro"/>
</dbReference>
<dbReference type="PRINTS" id="PR00755">
    <property type="entry name" value="AFLATOXINBRP"/>
</dbReference>
<evidence type="ECO:0000256" key="3">
    <source>
        <dbReference type="ARBA" id="ARBA00023125"/>
    </source>
</evidence>
<keyword evidence="1" id="KW-0479">Metal-binding</keyword>
<keyword evidence="4" id="KW-0804">Transcription</keyword>
<dbReference type="GO" id="GO:0005634">
    <property type="term" value="C:nucleus"/>
    <property type="evidence" value="ECO:0007669"/>
    <property type="project" value="InterPro"/>
</dbReference>
<dbReference type="STRING" id="1408157.A0A1J7ID67"/>
<dbReference type="Gene3D" id="4.10.240.10">
    <property type="entry name" value="Zn(2)-C6 fungal-type DNA-binding domain"/>
    <property type="match status" value="1"/>
</dbReference>
<gene>
    <name evidence="8" type="ORF">CONLIGDRAFT_647381</name>
</gene>
<evidence type="ECO:0000256" key="1">
    <source>
        <dbReference type="ARBA" id="ARBA00022723"/>
    </source>
</evidence>
<dbReference type="InterPro" id="IPR050675">
    <property type="entry name" value="OAF3"/>
</dbReference>
<dbReference type="InterPro" id="IPR036864">
    <property type="entry name" value="Zn2-C6_fun-type_DNA-bd_sf"/>
</dbReference>
<keyword evidence="3" id="KW-0238">DNA-binding</keyword>
<dbReference type="InterPro" id="IPR001138">
    <property type="entry name" value="Zn2Cys6_DnaBD"/>
</dbReference>
<evidence type="ECO:0000313" key="9">
    <source>
        <dbReference type="Proteomes" id="UP000182658"/>
    </source>
</evidence>
<dbReference type="Proteomes" id="UP000182658">
    <property type="component" value="Unassembled WGS sequence"/>
</dbReference>
<evidence type="ECO:0000256" key="2">
    <source>
        <dbReference type="ARBA" id="ARBA00023015"/>
    </source>
</evidence>
<evidence type="ECO:0000313" key="8">
    <source>
        <dbReference type="EMBL" id="OIW25639.1"/>
    </source>
</evidence>
<proteinExistence type="predicted"/>
<evidence type="ECO:0000256" key="6">
    <source>
        <dbReference type="SAM" id="MobiDB-lite"/>
    </source>
</evidence>
<evidence type="ECO:0000259" key="7">
    <source>
        <dbReference type="PROSITE" id="PS50048"/>
    </source>
</evidence>
<keyword evidence="5" id="KW-0539">Nucleus</keyword>
<dbReference type="GO" id="GO:0000981">
    <property type="term" value="F:DNA-binding transcription factor activity, RNA polymerase II-specific"/>
    <property type="evidence" value="ECO:0007669"/>
    <property type="project" value="InterPro"/>
</dbReference>
<dbReference type="CDD" id="cd00067">
    <property type="entry name" value="GAL4"/>
    <property type="match status" value="1"/>
</dbReference>
<dbReference type="Pfam" id="PF08493">
    <property type="entry name" value="AflR"/>
    <property type="match status" value="1"/>
</dbReference>
<feature type="domain" description="Zn(2)-C6 fungal-type" evidence="7">
    <location>
        <begin position="20"/>
        <end position="50"/>
    </location>
</feature>
<dbReference type="InParanoid" id="A0A1J7ID67"/>
<evidence type="ECO:0000256" key="4">
    <source>
        <dbReference type="ARBA" id="ARBA00023163"/>
    </source>
</evidence>
<evidence type="ECO:0000256" key="5">
    <source>
        <dbReference type="ARBA" id="ARBA00023242"/>
    </source>
</evidence>
<dbReference type="PANTHER" id="PTHR31069:SF31">
    <property type="entry name" value="MONODICTYPHENONE CLUSTER TRANSCRIPTION FACTOR-RELATED"/>
    <property type="match status" value="1"/>
</dbReference>
<keyword evidence="2" id="KW-0805">Transcription regulation</keyword>
<reference evidence="8 9" key="1">
    <citation type="submission" date="2016-10" db="EMBL/GenBank/DDBJ databases">
        <title>Draft genome sequence of Coniochaeta ligniaria NRRL30616, a lignocellulolytic fungus for bioabatement of inhibitors in plant biomass hydrolysates.</title>
        <authorList>
            <consortium name="DOE Joint Genome Institute"/>
            <person name="Jimenez D.J."/>
            <person name="Hector R.E."/>
            <person name="Riley R."/>
            <person name="Sun H."/>
            <person name="Grigoriev I.V."/>
            <person name="Van Elsas J.D."/>
            <person name="Nichols N.N."/>
        </authorList>
    </citation>
    <scope>NUCLEOTIDE SEQUENCE [LARGE SCALE GENOMIC DNA]</scope>
    <source>
        <strain evidence="8 9">NRRL 30616</strain>
    </source>
</reference>
<dbReference type="EMBL" id="KV875101">
    <property type="protein sequence ID" value="OIW25639.1"/>
    <property type="molecule type" value="Genomic_DNA"/>
</dbReference>
<dbReference type="PROSITE" id="PS00463">
    <property type="entry name" value="ZN2_CY6_FUNGAL_1"/>
    <property type="match status" value="1"/>
</dbReference>
<feature type="compositionally biased region" description="Low complexity" evidence="6">
    <location>
        <begin position="65"/>
        <end position="78"/>
    </location>
</feature>
<dbReference type="InterPro" id="IPR013700">
    <property type="entry name" value="AflR"/>
</dbReference>
<dbReference type="SMART" id="SM00066">
    <property type="entry name" value="GAL4"/>
    <property type="match status" value="1"/>
</dbReference>
<dbReference type="Pfam" id="PF00172">
    <property type="entry name" value="Zn_clus"/>
    <property type="match status" value="1"/>
</dbReference>
<keyword evidence="9" id="KW-1185">Reference proteome</keyword>
<sequence length="488" mass="52409">MSELNQIQVAGPTPLKLRGSCDACSLSKVRCDKLKPICSRCARRKITCQYVATKRVGPKQNSTRKTSITSPNSSKSNSVDLSQIITGLSQSPSQLLPPADMGMSLCADMDVDLFMSSTDNFDYSVFSSMTSTTTSSLMQTPYPQTSSSTATTASLPGWDLFSSLFPSDPTLSTDLDSTSVREGSPVPTIYDDFQDLFTANGVDASAGDNAGSHDLQGTHPLFFDHGFIGMQDTTKIMEQPTTPPQHIIHNEQASLPRVELGSSTEPSKSPVCGPCIIEALALMRQLFPNQPLKSCTQTRQDPDAASTPSPSFETIISQNETVIDACIAMLKCACSEDGYLLAVISLIVFKVLAWYATAVHLKSETGPANTIEDNILANDSYAEETDTARMAGQFLLGKMHRVQHLVNQLSTRLKAKAAGRLSGGTGAIPSAALSNGSTVTSTDGVEVNRLDFMACLPVSGSMLEQLEVDLRKRLRGLSLEIIGVLKRD</sequence>
<dbReference type="SUPFAM" id="SSF57701">
    <property type="entry name" value="Zn2/Cys6 DNA-binding domain"/>
    <property type="match status" value="1"/>
</dbReference>
<dbReference type="OrthoDB" id="2943660at2759"/>
<feature type="region of interest" description="Disordered" evidence="6">
    <location>
        <begin position="59"/>
        <end position="79"/>
    </location>
</feature>
<accession>A0A1J7ID67</accession>
<protein>
    <recommendedName>
        <fullName evidence="7">Zn(2)-C6 fungal-type domain-containing protein</fullName>
    </recommendedName>
</protein>
<name>A0A1J7ID67_9PEZI</name>
<dbReference type="AlphaFoldDB" id="A0A1J7ID67"/>
<organism evidence="8 9">
    <name type="scientific">Coniochaeta ligniaria NRRL 30616</name>
    <dbReference type="NCBI Taxonomy" id="1408157"/>
    <lineage>
        <taxon>Eukaryota</taxon>
        <taxon>Fungi</taxon>
        <taxon>Dikarya</taxon>
        <taxon>Ascomycota</taxon>
        <taxon>Pezizomycotina</taxon>
        <taxon>Sordariomycetes</taxon>
        <taxon>Sordariomycetidae</taxon>
        <taxon>Coniochaetales</taxon>
        <taxon>Coniochaetaceae</taxon>
        <taxon>Coniochaeta</taxon>
    </lineage>
</organism>